<dbReference type="GO" id="GO:0005975">
    <property type="term" value="P:carbohydrate metabolic process"/>
    <property type="evidence" value="ECO:0007669"/>
    <property type="project" value="InterPro"/>
</dbReference>
<sequence>MDQSWQLFSTALLSDYYDIQGGTTAEGIHLGVMGATLQIETRNYGGVSTDGKVIAINPHLPKQWTKLEFCSLFQGITYSFIIDHNIVSVKANADANITVKGQNYSLTKNKVQSINYR</sequence>
<dbReference type="Gene3D" id="1.50.10.10">
    <property type="match status" value="1"/>
</dbReference>
<dbReference type="InterPro" id="IPR008928">
    <property type="entry name" value="6-hairpin_glycosidase_sf"/>
</dbReference>
<dbReference type="GO" id="GO:0004553">
    <property type="term" value="F:hydrolase activity, hydrolyzing O-glycosyl compounds"/>
    <property type="evidence" value="ECO:0007669"/>
    <property type="project" value="TreeGrafter"/>
</dbReference>
<dbReference type="PANTHER" id="PTHR11051:SF8">
    <property type="entry name" value="PROTEIN-GLUCOSYLGALACTOSYLHYDROXYLYSINE GLUCOSIDASE"/>
    <property type="match status" value="1"/>
</dbReference>
<dbReference type="EMBL" id="BEXA01000002">
    <property type="protein sequence ID" value="GAY72771.1"/>
    <property type="molecule type" value="Genomic_DNA"/>
</dbReference>
<accession>A0A401FKM9</accession>
<keyword evidence="2" id="KW-0808">Transferase</keyword>
<evidence type="ECO:0000313" key="3">
    <source>
        <dbReference type="Proteomes" id="UP000286974"/>
    </source>
</evidence>
<evidence type="ECO:0000259" key="1">
    <source>
        <dbReference type="Pfam" id="PF03633"/>
    </source>
</evidence>
<keyword evidence="3" id="KW-1185">Reference proteome</keyword>
<dbReference type="EC" id="2.4.1.216" evidence="2"/>
<dbReference type="Gene3D" id="2.60.420.10">
    <property type="entry name" value="Maltose phosphorylase, domain 3"/>
    <property type="match status" value="1"/>
</dbReference>
<protein>
    <submittedName>
        <fullName evidence="2">Trehalose 6-phosphate phosphorylase</fullName>
        <ecNumber evidence="2">2.4.1.216</ecNumber>
    </submittedName>
</protein>
<gene>
    <name evidence="2" type="ORF">NBRC111893_917</name>
</gene>
<dbReference type="PANTHER" id="PTHR11051">
    <property type="entry name" value="GLYCOSYL HYDROLASE-RELATED"/>
    <property type="match status" value="1"/>
</dbReference>
<dbReference type="Pfam" id="PF03633">
    <property type="entry name" value="Glyco_hydro_65C"/>
    <property type="match status" value="1"/>
</dbReference>
<evidence type="ECO:0000313" key="2">
    <source>
        <dbReference type="EMBL" id="GAY72771.1"/>
    </source>
</evidence>
<name>A0A401FKM9_9LACO</name>
<dbReference type="Proteomes" id="UP000286974">
    <property type="component" value="Unassembled WGS sequence"/>
</dbReference>
<keyword evidence="2" id="KW-0328">Glycosyltransferase</keyword>
<proteinExistence type="predicted"/>
<dbReference type="InterPro" id="IPR012341">
    <property type="entry name" value="6hp_glycosidase-like_sf"/>
</dbReference>
<dbReference type="AlphaFoldDB" id="A0A401FKM9"/>
<comment type="caution">
    <text evidence="2">The sequence shown here is derived from an EMBL/GenBank/DDBJ whole genome shotgun (WGS) entry which is preliminary data.</text>
</comment>
<organism evidence="2 3">
    <name type="scientific">Lentilactobacillus kosonis</name>
    <dbReference type="NCBI Taxonomy" id="2810561"/>
    <lineage>
        <taxon>Bacteria</taxon>
        <taxon>Bacillati</taxon>
        <taxon>Bacillota</taxon>
        <taxon>Bacilli</taxon>
        <taxon>Lactobacillales</taxon>
        <taxon>Lactobacillaceae</taxon>
        <taxon>Lentilactobacillus</taxon>
    </lineage>
</organism>
<dbReference type="GO" id="GO:0050503">
    <property type="term" value="F:trehalose 6-phosphate phosphorylase activity"/>
    <property type="evidence" value="ECO:0007669"/>
    <property type="project" value="UniProtKB-EC"/>
</dbReference>
<reference evidence="2 3" key="1">
    <citation type="submission" date="2017-11" db="EMBL/GenBank/DDBJ databases">
        <title>Draft Genome Sequence of Lactobacillus curieae NBRC 111893 isolated from Koso, a Japanese sugar-Vegetable Fermented Beverage.</title>
        <authorList>
            <person name="Chiou T.Y."/>
            <person name="Oshima K."/>
            <person name="Suda W."/>
            <person name="Hattori M."/>
            <person name="Takahashi T."/>
        </authorList>
    </citation>
    <scope>NUCLEOTIDE SEQUENCE [LARGE SCALE GENOMIC DNA]</scope>
    <source>
        <strain evidence="2 3">NBRC111893</strain>
    </source>
</reference>
<feature type="domain" description="Glycoside hydrolase family 65 C-terminal" evidence="1">
    <location>
        <begin position="49"/>
        <end position="106"/>
    </location>
</feature>
<dbReference type="InterPro" id="IPR005194">
    <property type="entry name" value="Glyco_hydro_65_C"/>
</dbReference>
<dbReference type="SUPFAM" id="SSF48208">
    <property type="entry name" value="Six-hairpin glycosidases"/>
    <property type="match status" value="1"/>
</dbReference>